<dbReference type="AlphaFoldDB" id="A0A3N2C0X4"/>
<gene>
    <name evidence="1" type="ORF">EDD42_1193</name>
</gene>
<proteinExistence type="predicted"/>
<dbReference type="Proteomes" id="UP000266915">
    <property type="component" value="Unassembled WGS sequence"/>
</dbReference>
<dbReference type="RefSeq" id="WP_085510377.1">
    <property type="nucleotide sequence ID" value="NZ_FXAP01000001.1"/>
</dbReference>
<reference evidence="1 2" key="1">
    <citation type="submission" date="2018-11" db="EMBL/GenBank/DDBJ databases">
        <title>Sequencing the genomes of 1000 actinobacteria strains.</title>
        <authorList>
            <person name="Klenk H.-P."/>
        </authorList>
    </citation>
    <scope>NUCLEOTIDE SEQUENCE [LARGE SCALE GENOMIC DNA]</scope>
    <source>
        <strain evidence="1 2">DSM 14012</strain>
    </source>
</reference>
<evidence type="ECO:0000313" key="2">
    <source>
        <dbReference type="Proteomes" id="UP000266915"/>
    </source>
</evidence>
<sequence>MATIITGPVPDSAGQPADGRLEFRQEVPFSTAAGSATQALAIAEVRGGEIFAVDGGTFSMPPSPPGTAVVVIEALRGRASIRRVQIPDQASVLYMDLLPPILNYGEIWLVELETDPIPDGAKPGDWLYVRDTNMLYLIGE</sequence>
<evidence type="ECO:0000313" key="1">
    <source>
        <dbReference type="EMBL" id="ROR81141.1"/>
    </source>
</evidence>
<dbReference type="EMBL" id="RKHL01000001">
    <property type="protein sequence ID" value="ROR81141.1"/>
    <property type="molecule type" value="Genomic_DNA"/>
</dbReference>
<keyword evidence="2" id="KW-1185">Reference proteome</keyword>
<organism evidence="1 2">
    <name type="scientific">Plantibacter flavus</name>
    <dbReference type="NCBI Taxonomy" id="150123"/>
    <lineage>
        <taxon>Bacteria</taxon>
        <taxon>Bacillati</taxon>
        <taxon>Actinomycetota</taxon>
        <taxon>Actinomycetes</taxon>
        <taxon>Micrococcales</taxon>
        <taxon>Microbacteriaceae</taxon>
        <taxon>Plantibacter</taxon>
    </lineage>
</organism>
<protein>
    <submittedName>
        <fullName evidence="1">Uncharacterized protein</fullName>
    </submittedName>
</protein>
<name>A0A3N2C0X4_9MICO</name>
<comment type="caution">
    <text evidence="1">The sequence shown here is derived from an EMBL/GenBank/DDBJ whole genome shotgun (WGS) entry which is preliminary data.</text>
</comment>
<accession>A0A3N2C0X4</accession>